<dbReference type="Pfam" id="PF13391">
    <property type="entry name" value="HNH_2"/>
    <property type="match status" value="1"/>
</dbReference>
<dbReference type="AlphaFoldDB" id="A0AAD2W5C4"/>
<name>A0AAD2W5C4_PSEPU</name>
<dbReference type="EMBL" id="APBQ01000200">
    <property type="protein sequence ID" value="ENY74404.1"/>
    <property type="molecule type" value="Genomic_DNA"/>
</dbReference>
<dbReference type="InterPro" id="IPR003615">
    <property type="entry name" value="HNH_nuc"/>
</dbReference>
<organism evidence="2 3">
    <name type="scientific">Pseudomonas putida TRO1</name>
    <dbReference type="NCBI Taxonomy" id="1227924"/>
    <lineage>
        <taxon>Bacteria</taxon>
        <taxon>Pseudomonadati</taxon>
        <taxon>Pseudomonadota</taxon>
        <taxon>Gammaproteobacteria</taxon>
        <taxon>Pseudomonadales</taxon>
        <taxon>Pseudomonadaceae</taxon>
        <taxon>Pseudomonas</taxon>
    </lineage>
</organism>
<protein>
    <submittedName>
        <fullName evidence="2">Restriction enzyme-related protein</fullName>
    </submittedName>
</protein>
<accession>A0AAD2W5C4</accession>
<dbReference type="Proteomes" id="UP000013237">
    <property type="component" value="Unassembled WGS sequence"/>
</dbReference>
<comment type="caution">
    <text evidence="2">The sequence shown here is derived from an EMBL/GenBank/DDBJ whole genome shotgun (WGS) entry which is preliminary data.</text>
</comment>
<evidence type="ECO:0000313" key="3">
    <source>
        <dbReference type="Proteomes" id="UP000013237"/>
    </source>
</evidence>
<proteinExistence type="predicted"/>
<evidence type="ECO:0000259" key="1">
    <source>
        <dbReference type="Pfam" id="PF13391"/>
    </source>
</evidence>
<feature type="domain" description="HNH nuclease" evidence="1">
    <location>
        <begin position="257"/>
        <end position="306"/>
    </location>
</feature>
<sequence>MAEDSDGLVTVDGVSISHHSAPYSPGKSSAALPDDPPRHLYALEVEDLLEFTADDLVQAWACRSHSCGTTEAAAEMYALVRVLEGIDEFYAGASTYIGHPEVMAIFAVAEQEELMGQEEATVAPVHAPDVANSDAAGLTLAAVSELTVDELRKAWDNRPESFASLEAAAETLAILRSLTAEAPEKPSYRRMLQHELVLELEDVLPSEIQAQAPAAALGAELALLKVDRRAVRSQVAVIRPGQGNFRTAMLERYGRECCITGCTVDTLLEAAHIIPYRGDQTNDVTNGLLLRVDLHRLFDAHLVTINPRSLTVEVASSVNDAGYQAYHGKRLFALSPKPRILFLEAHYQAYEKARIQTFSGT</sequence>
<reference evidence="2 3" key="1">
    <citation type="submission" date="2013-02" db="EMBL/GenBank/DDBJ databases">
        <title>Insights into the proteome of triclosan-resistant Pseudomonas putida TRO1, isolated from activated sludge.</title>
        <authorList>
            <person name="Lolas I.B."/>
            <person name="Almeida B."/>
            <person name="Starnawski P.M."/>
            <person name="Soenderkaer M."/>
            <person name="Nielsen K.L."/>
            <person name="Nielsen J.L."/>
        </authorList>
    </citation>
    <scope>NUCLEOTIDE SEQUENCE [LARGE SCALE GENOMIC DNA]</scope>
    <source>
        <strain evidence="2 3">TRO1</strain>
    </source>
</reference>
<evidence type="ECO:0000313" key="2">
    <source>
        <dbReference type="EMBL" id="ENY74404.1"/>
    </source>
</evidence>
<gene>
    <name evidence="2" type="ORF">C206_27232</name>
</gene>